<dbReference type="SUPFAM" id="SSF47648">
    <property type="entry name" value="Nucleoside phosphorylase/phosphoribosyltransferase N-terminal domain"/>
    <property type="match status" value="1"/>
</dbReference>
<dbReference type="InterPro" id="IPR035902">
    <property type="entry name" value="Nuc_phospho_transferase"/>
</dbReference>
<dbReference type="InterPro" id="IPR000312">
    <property type="entry name" value="Glycosyl_Trfase_fam3"/>
</dbReference>
<dbReference type="Pfam" id="PF07831">
    <property type="entry name" value="PYNP_C"/>
    <property type="match status" value="1"/>
</dbReference>
<dbReference type="GO" id="GO:0006213">
    <property type="term" value="P:pyrimidine nucleoside metabolic process"/>
    <property type="evidence" value="ECO:0007669"/>
    <property type="project" value="InterPro"/>
</dbReference>
<keyword evidence="1 4" id="KW-0328">Glycosyltransferase</keyword>
<dbReference type="SMART" id="SM00941">
    <property type="entry name" value="PYNP_C"/>
    <property type="match status" value="1"/>
</dbReference>
<dbReference type="GO" id="GO:0006206">
    <property type="term" value="P:pyrimidine nucleobase metabolic process"/>
    <property type="evidence" value="ECO:0007669"/>
    <property type="project" value="InterPro"/>
</dbReference>
<evidence type="ECO:0000259" key="5">
    <source>
        <dbReference type="SMART" id="SM00941"/>
    </source>
</evidence>
<dbReference type="SUPFAM" id="SSF54680">
    <property type="entry name" value="Pyrimidine nucleoside phosphorylase C-terminal domain"/>
    <property type="match status" value="1"/>
</dbReference>
<comment type="caution">
    <text evidence="6">The sequence shown here is derived from an EMBL/GenBank/DDBJ whole genome shotgun (WGS) entry which is preliminary data.</text>
</comment>
<reference evidence="6 7" key="1">
    <citation type="submission" date="2024-02" db="EMBL/GenBank/DDBJ databases">
        <title>A novel Wenzhouxiangellaceae bacterium, isolated from coastal sediments.</title>
        <authorList>
            <person name="Du Z.-J."/>
            <person name="Ye Y.-Q."/>
            <person name="Zhang X.-Y."/>
        </authorList>
    </citation>
    <scope>NUCLEOTIDE SEQUENCE [LARGE SCALE GENOMIC DNA]</scope>
    <source>
        <strain evidence="6 7">CH-27</strain>
    </source>
</reference>
<protein>
    <recommendedName>
        <fullName evidence="4">Putative thymidine phosphorylase</fullName>
        <ecNumber evidence="4">2.4.2.4</ecNumber>
    </recommendedName>
    <alternativeName>
        <fullName evidence="4">TdRPase</fullName>
    </alternativeName>
</protein>
<evidence type="ECO:0000256" key="3">
    <source>
        <dbReference type="ARBA" id="ARBA00048550"/>
    </source>
</evidence>
<organism evidence="6 7">
    <name type="scientific">Elongatibacter sediminis</name>
    <dbReference type="NCBI Taxonomy" id="3119006"/>
    <lineage>
        <taxon>Bacteria</taxon>
        <taxon>Pseudomonadati</taxon>
        <taxon>Pseudomonadota</taxon>
        <taxon>Gammaproteobacteria</taxon>
        <taxon>Chromatiales</taxon>
        <taxon>Wenzhouxiangellaceae</taxon>
        <taxon>Elongatibacter</taxon>
    </lineage>
</organism>
<keyword evidence="2 4" id="KW-0808">Transferase</keyword>
<accession>A0AAW9R823</accession>
<dbReference type="NCBIfam" id="NF003338">
    <property type="entry name" value="PRK04350.1"/>
    <property type="match status" value="1"/>
</dbReference>
<dbReference type="GO" id="GO:0005829">
    <property type="term" value="C:cytosol"/>
    <property type="evidence" value="ECO:0007669"/>
    <property type="project" value="TreeGrafter"/>
</dbReference>
<dbReference type="InterPro" id="IPR028579">
    <property type="entry name" value="Thym_Pase_Put"/>
</dbReference>
<dbReference type="InterPro" id="IPR017872">
    <property type="entry name" value="Pyrmidine_PPase_CS"/>
</dbReference>
<dbReference type="Gene3D" id="1.20.970.50">
    <property type="match status" value="1"/>
</dbReference>
<dbReference type="Proteomes" id="UP001359886">
    <property type="component" value="Unassembled WGS sequence"/>
</dbReference>
<dbReference type="PANTHER" id="PTHR10515:SF0">
    <property type="entry name" value="THYMIDINE PHOSPHORYLASE"/>
    <property type="match status" value="1"/>
</dbReference>
<dbReference type="EMBL" id="JAZHOG010000010">
    <property type="protein sequence ID" value="MEJ8568829.1"/>
    <property type="molecule type" value="Genomic_DNA"/>
</dbReference>
<comment type="similarity">
    <text evidence="4">Belongs to the thymidine/pyrimidine-nucleoside phosphorylase family. Type 2 subfamily.</text>
</comment>
<dbReference type="GO" id="GO:0004645">
    <property type="term" value="F:1,4-alpha-oligoglucan phosphorylase activity"/>
    <property type="evidence" value="ECO:0007669"/>
    <property type="project" value="InterPro"/>
</dbReference>
<sequence>MIQIPKEFGVTIHEPSRLTARSIGIDTYQEPVAYMREDCPVCRSEGFEAQSRVLVTGNRVSIVATLNVVRGDWLAHDEIGLSEIAWQLLGSNKPCPVTLSHPDPVESFRHVRAKLFGHTLSSLELRTIIDDVAGRRYSDVQSSAFLAACVGGRMTSTEIVELTRAMVESGERLEWPQAEVFDKHCVGGLPGNRTTPIVVSIVTACGVIMPKTSSRAITSPAGTADTMETLTTVDLSLDAMRTVVEREGGCLVWGGGVDLSPADDMLIRIERALDIDSEAQLVASVLSKKIAAGSTHTIIDIPVGETAKVRDRGTADRLAEVLRHTGDALGLNVQVVVTDGSQPVGRGIGPALEARDVLQVLQNHPDAPQDLRDRAILLAGLVFEQSGVAGTGEGSVRALEVLEDGHAWKKFQAICEAQGGLRTPPQSSHQQILAAECSGRISTIDNRRLAKVAKLAGAPNAPAAGVDLHVHLGDCVEVGAPIMTVHAESPGELAYALGYLSRHPDLVAID</sequence>
<comment type="catalytic activity">
    <reaction evidence="3 4">
        <text>thymidine + phosphate = 2-deoxy-alpha-D-ribose 1-phosphate + thymine</text>
        <dbReference type="Rhea" id="RHEA:16037"/>
        <dbReference type="ChEBI" id="CHEBI:17748"/>
        <dbReference type="ChEBI" id="CHEBI:17821"/>
        <dbReference type="ChEBI" id="CHEBI:43474"/>
        <dbReference type="ChEBI" id="CHEBI:57259"/>
        <dbReference type="EC" id="2.4.2.4"/>
    </reaction>
</comment>
<dbReference type="Pfam" id="PF02885">
    <property type="entry name" value="Glycos_trans_3N"/>
    <property type="match status" value="1"/>
</dbReference>
<dbReference type="GO" id="GO:0009032">
    <property type="term" value="F:thymidine phosphorylase activity"/>
    <property type="evidence" value="ECO:0007669"/>
    <property type="project" value="UniProtKB-UniRule"/>
</dbReference>
<evidence type="ECO:0000313" key="6">
    <source>
        <dbReference type="EMBL" id="MEJ8568829.1"/>
    </source>
</evidence>
<dbReference type="Pfam" id="PF00591">
    <property type="entry name" value="Glycos_transf_3"/>
    <property type="match status" value="1"/>
</dbReference>
<evidence type="ECO:0000256" key="4">
    <source>
        <dbReference type="HAMAP-Rule" id="MF_00703"/>
    </source>
</evidence>
<name>A0AAW9R823_9GAMM</name>
<proteinExistence type="inferred from homology"/>
<dbReference type="PROSITE" id="PS00647">
    <property type="entry name" value="THYMID_PHOSPHORYLASE"/>
    <property type="match status" value="1"/>
</dbReference>
<dbReference type="InterPro" id="IPR036566">
    <property type="entry name" value="PYNP-like_C_sf"/>
</dbReference>
<dbReference type="InterPro" id="IPR036320">
    <property type="entry name" value="Glycosyl_Trfase_fam3_N_dom_sf"/>
</dbReference>
<dbReference type="InterPro" id="IPR013466">
    <property type="entry name" value="Thymidine/AMP_Pase"/>
</dbReference>
<feature type="domain" description="Pyrimidine nucleoside phosphorylase C-terminal" evidence="5">
    <location>
        <begin position="440"/>
        <end position="507"/>
    </location>
</feature>
<dbReference type="Gene3D" id="3.40.1030.10">
    <property type="entry name" value="Nucleoside phosphorylase/phosphoribosyltransferase catalytic domain"/>
    <property type="match status" value="1"/>
</dbReference>
<dbReference type="InterPro" id="IPR013102">
    <property type="entry name" value="PYNP_C"/>
</dbReference>
<dbReference type="InterPro" id="IPR017459">
    <property type="entry name" value="Glycosyl_Trfase_fam3_N_dom"/>
</dbReference>
<gene>
    <name evidence="6" type="ORF">V3330_14440</name>
</gene>
<dbReference type="Gene3D" id="3.90.1170.30">
    <property type="entry name" value="Pyrimidine nucleoside phosphorylase-like, C-terminal domain"/>
    <property type="match status" value="1"/>
</dbReference>
<dbReference type="NCBIfam" id="TIGR02645">
    <property type="entry name" value="ARCH_P_rylase"/>
    <property type="match status" value="1"/>
</dbReference>
<dbReference type="InterPro" id="IPR000053">
    <property type="entry name" value="Thymidine/pyrmidine_PPase"/>
</dbReference>
<evidence type="ECO:0000256" key="1">
    <source>
        <dbReference type="ARBA" id="ARBA00022676"/>
    </source>
</evidence>
<dbReference type="AlphaFoldDB" id="A0AAW9R823"/>
<dbReference type="EC" id="2.4.2.4" evidence="4"/>
<dbReference type="PANTHER" id="PTHR10515">
    <property type="entry name" value="THYMIDINE PHOSPHORYLASE"/>
    <property type="match status" value="1"/>
</dbReference>
<keyword evidence="7" id="KW-1185">Reference proteome</keyword>
<evidence type="ECO:0000313" key="7">
    <source>
        <dbReference type="Proteomes" id="UP001359886"/>
    </source>
</evidence>
<evidence type="ECO:0000256" key="2">
    <source>
        <dbReference type="ARBA" id="ARBA00022679"/>
    </source>
</evidence>
<dbReference type="SUPFAM" id="SSF52418">
    <property type="entry name" value="Nucleoside phosphorylase/phosphoribosyltransferase catalytic domain"/>
    <property type="match status" value="1"/>
</dbReference>
<dbReference type="RefSeq" id="WP_354696154.1">
    <property type="nucleotide sequence ID" value="NZ_JAZHOG010000010.1"/>
</dbReference>
<dbReference type="HAMAP" id="MF_00703">
    <property type="entry name" value="Thymid_phosp_2"/>
    <property type="match status" value="1"/>
</dbReference>